<reference evidence="2" key="1">
    <citation type="submission" date="2019-07" db="EMBL/GenBank/DDBJ databases">
        <authorList>
            <person name="Dittberner H."/>
        </authorList>
    </citation>
    <scope>NUCLEOTIDE SEQUENCE [LARGE SCALE GENOMIC DNA]</scope>
</reference>
<organism evidence="2 3">
    <name type="scientific">Arabis nemorensis</name>
    <dbReference type="NCBI Taxonomy" id="586526"/>
    <lineage>
        <taxon>Eukaryota</taxon>
        <taxon>Viridiplantae</taxon>
        <taxon>Streptophyta</taxon>
        <taxon>Embryophyta</taxon>
        <taxon>Tracheophyta</taxon>
        <taxon>Spermatophyta</taxon>
        <taxon>Magnoliopsida</taxon>
        <taxon>eudicotyledons</taxon>
        <taxon>Gunneridae</taxon>
        <taxon>Pentapetalae</taxon>
        <taxon>rosids</taxon>
        <taxon>malvids</taxon>
        <taxon>Brassicales</taxon>
        <taxon>Brassicaceae</taxon>
        <taxon>Arabideae</taxon>
        <taxon>Arabis</taxon>
    </lineage>
</organism>
<evidence type="ECO:0000313" key="2">
    <source>
        <dbReference type="EMBL" id="VVB04364.1"/>
    </source>
</evidence>
<protein>
    <submittedName>
        <fullName evidence="2">Uncharacterized protein</fullName>
    </submittedName>
</protein>
<evidence type="ECO:0000256" key="1">
    <source>
        <dbReference type="SAM" id="MobiDB-lite"/>
    </source>
</evidence>
<gene>
    <name evidence="2" type="ORF">ANE_LOCUS14808</name>
</gene>
<name>A0A565BSJ2_9BRAS</name>
<accession>A0A565BSJ2</accession>
<dbReference type="EMBL" id="CABITT030000005">
    <property type="protein sequence ID" value="VVB04364.1"/>
    <property type="molecule type" value="Genomic_DNA"/>
</dbReference>
<proteinExistence type="predicted"/>
<feature type="compositionally biased region" description="Basic and acidic residues" evidence="1">
    <location>
        <begin position="1"/>
        <end position="11"/>
    </location>
</feature>
<sequence length="56" mass="6305">MDQRKKSKEGSRNPASMEKPDLPPRMFAAGHEPVGVRVTAYHPAGGIRQTWVFREV</sequence>
<dbReference type="AlphaFoldDB" id="A0A565BSJ2"/>
<feature type="region of interest" description="Disordered" evidence="1">
    <location>
        <begin position="1"/>
        <end position="28"/>
    </location>
</feature>
<keyword evidence="3" id="KW-1185">Reference proteome</keyword>
<dbReference type="Proteomes" id="UP000489600">
    <property type="component" value="Unassembled WGS sequence"/>
</dbReference>
<evidence type="ECO:0000313" key="3">
    <source>
        <dbReference type="Proteomes" id="UP000489600"/>
    </source>
</evidence>
<comment type="caution">
    <text evidence="2">The sequence shown here is derived from an EMBL/GenBank/DDBJ whole genome shotgun (WGS) entry which is preliminary data.</text>
</comment>